<evidence type="ECO:0000256" key="3">
    <source>
        <dbReference type="RuleBase" id="RU000363"/>
    </source>
</evidence>
<dbReference type="PANTHER" id="PTHR44196:SF2">
    <property type="entry name" value="SHORT-CHAIN DEHYDROGENASE-RELATED"/>
    <property type="match status" value="1"/>
</dbReference>
<dbReference type="PANTHER" id="PTHR44196">
    <property type="entry name" value="DEHYDROGENASE/REDUCTASE SDR FAMILY MEMBER 7B"/>
    <property type="match status" value="1"/>
</dbReference>
<dbReference type="CDD" id="cd05233">
    <property type="entry name" value="SDR_c"/>
    <property type="match status" value="1"/>
</dbReference>
<accession>U7DBE4</accession>
<dbReference type="PRINTS" id="PR00080">
    <property type="entry name" value="SDRFAMILY"/>
</dbReference>
<evidence type="ECO:0000256" key="2">
    <source>
        <dbReference type="ARBA" id="ARBA00023002"/>
    </source>
</evidence>
<dbReference type="AlphaFoldDB" id="U7DBE4"/>
<dbReference type="STRING" id="1313304.CALK_1409"/>
<dbReference type="Gene3D" id="3.40.50.720">
    <property type="entry name" value="NAD(P)-binding Rossmann-like Domain"/>
    <property type="match status" value="1"/>
</dbReference>
<dbReference type="InterPro" id="IPR036291">
    <property type="entry name" value="NAD(P)-bd_dom_sf"/>
</dbReference>
<evidence type="ECO:0000313" key="5">
    <source>
        <dbReference type="Proteomes" id="UP000017148"/>
    </source>
</evidence>
<dbReference type="PIRSF" id="PIRSF000126">
    <property type="entry name" value="11-beta-HSD1"/>
    <property type="match status" value="1"/>
</dbReference>
<evidence type="ECO:0000256" key="1">
    <source>
        <dbReference type="ARBA" id="ARBA00006484"/>
    </source>
</evidence>
<sequence>MSIALITGASSGIGREFVRQLDSQGFHELWIVARRKERLAAVAAECTTPTKAIVCDLSRTEEIEKTLRPLIKNAPHPFSCVVNNAGFGKVGRVSQLSREGQMTMVDLNCRAVVAVTHLVLPYMDTSGTLIQVSSAASFGPLGGFAVYAATKAFVTSFSLALWAELAEENIHVMAMCPGPTESEFSRVAHEEGKSPSAIFDSKYAVAPVVEKALRDAAQKKRYSIYGKKEQFLFHLRTLLPDSFIARASLKKIVGISPSHRRKNTPPEKTT</sequence>
<keyword evidence="2" id="KW-0560">Oxidoreductase</keyword>
<dbReference type="EMBL" id="ASJR01000010">
    <property type="protein sequence ID" value="ERP31745.1"/>
    <property type="molecule type" value="Genomic_DNA"/>
</dbReference>
<name>U7DBE4_9BACT</name>
<proteinExistence type="inferred from homology"/>
<dbReference type="OrthoDB" id="9808814at2"/>
<dbReference type="InterPro" id="IPR002347">
    <property type="entry name" value="SDR_fam"/>
</dbReference>
<evidence type="ECO:0000313" key="4">
    <source>
        <dbReference type="EMBL" id="ERP31745.1"/>
    </source>
</evidence>
<dbReference type="GO" id="GO:0016020">
    <property type="term" value="C:membrane"/>
    <property type="evidence" value="ECO:0007669"/>
    <property type="project" value="TreeGrafter"/>
</dbReference>
<protein>
    <submittedName>
        <fullName evidence="4">Short-chain dehydrogenase/reductase SDR</fullName>
    </submittedName>
</protein>
<dbReference type="SUPFAM" id="SSF51735">
    <property type="entry name" value="NAD(P)-binding Rossmann-fold domains"/>
    <property type="match status" value="1"/>
</dbReference>
<keyword evidence="5" id="KW-1185">Reference proteome</keyword>
<dbReference type="RefSeq" id="WP_022636868.1">
    <property type="nucleotide sequence ID" value="NZ_ASJR01000010.1"/>
</dbReference>
<dbReference type="Pfam" id="PF00106">
    <property type="entry name" value="adh_short"/>
    <property type="match status" value="1"/>
</dbReference>
<dbReference type="eggNOG" id="COG0300">
    <property type="taxonomic scope" value="Bacteria"/>
</dbReference>
<dbReference type="GO" id="GO:0016491">
    <property type="term" value="F:oxidoreductase activity"/>
    <property type="evidence" value="ECO:0007669"/>
    <property type="project" value="UniProtKB-KW"/>
</dbReference>
<comment type="caution">
    <text evidence="4">The sequence shown here is derived from an EMBL/GenBank/DDBJ whole genome shotgun (WGS) entry which is preliminary data.</text>
</comment>
<organism evidence="4 5">
    <name type="scientific">Chitinivibrio alkaliphilus ACht1</name>
    <dbReference type="NCBI Taxonomy" id="1313304"/>
    <lineage>
        <taxon>Bacteria</taxon>
        <taxon>Pseudomonadati</taxon>
        <taxon>Fibrobacterota</taxon>
        <taxon>Chitinivibrionia</taxon>
        <taxon>Chitinivibrionales</taxon>
        <taxon>Chitinivibrionaceae</taxon>
        <taxon>Chitinivibrio</taxon>
    </lineage>
</organism>
<dbReference type="Proteomes" id="UP000017148">
    <property type="component" value="Unassembled WGS sequence"/>
</dbReference>
<comment type="similarity">
    <text evidence="1 3">Belongs to the short-chain dehydrogenases/reductases (SDR) family.</text>
</comment>
<gene>
    <name evidence="4" type="ORF">CALK_1409</name>
</gene>
<dbReference type="PRINTS" id="PR00081">
    <property type="entry name" value="GDHRDH"/>
</dbReference>
<reference evidence="4 5" key="1">
    <citation type="journal article" date="2013" name="Environ. Microbiol.">
        <title>Genome analysis of Chitinivibrio alkaliphilus gen. nov., sp. nov., a novel extremely haloalkaliphilic anaerobic chitinolytic bacterium from the candidate phylum Termite Group 3.</title>
        <authorList>
            <person name="Sorokin D.Y."/>
            <person name="Gumerov V.M."/>
            <person name="Rakitin A.L."/>
            <person name="Beletsky A.V."/>
            <person name="Damste J.S."/>
            <person name="Muyzer G."/>
            <person name="Mardanov A.V."/>
            <person name="Ravin N.V."/>
        </authorList>
    </citation>
    <scope>NUCLEOTIDE SEQUENCE [LARGE SCALE GENOMIC DNA]</scope>
    <source>
        <strain evidence="4 5">ACht1</strain>
    </source>
</reference>